<dbReference type="AlphaFoldDB" id="A0A498HLK3"/>
<sequence>MNLCDALHAALLGLATWVVSPCPCLAYSKIRNKVSIPRFTSLYAENALMNSSLRVFKSVTDLKGSPGYHFMAFPSREHLKESMWLYKTIAFRYDIIWLEGSKSLLKYFTLGHVNLSGGASQARALERGSPP</sequence>
<comment type="caution">
    <text evidence="2">The sequence shown here is derived from an EMBL/GenBank/DDBJ whole genome shotgun (WGS) entry which is preliminary data.</text>
</comment>
<feature type="signal peptide" evidence="1">
    <location>
        <begin position="1"/>
        <end position="26"/>
    </location>
</feature>
<feature type="chain" id="PRO_5019828991" evidence="1">
    <location>
        <begin position="27"/>
        <end position="131"/>
    </location>
</feature>
<evidence type="ECO:0000256" key="1">
    <source>
        <dbReference type="SAM" id="SignalP"/>
    </source>
</evidence>
<gene>
    <name evidence="2" type="ORF">DVH24_015796</name>
</gene>
<evidence type="ECO:0000313" key="2">
    <source>
        <dbReference type="EMBL" id="RXH71174.1"/>
    </source>
</evidence>
<organism evidence="2 3">
    <name type="scientific">Malus domestica</name>
    <name type="common">Apple</name>
    <name type="synonym">Pyrus malus</name>
    <dbReference type="NCBI Taxonomy" id="3750"/>
    <lineage>
        <taxon>Eukaryota</taxon>
        <taxon>Viridiplantae</taxon>
        <taxon>Streptophyta</taxon>
        <taxon>Embryophyta</taxon>
        <taxon>Tracheophyta</taxon>
        <taxon>Spermatophyta</taxon>
        <taxon>Magnoliopsida</taxon>
        <taxon>eudicotyledons</taxon>
        <taxon>Gunneridae</taxon>
        <taxon>Pentapetalae</taxon>
        <taxon>rosids</taxon>
        <taxon>fabids</taxon>
        <taxon>Rosales</taxon>
        <taxon>Rosaceae</taxon>
        <taxon>Amygdaloideae</taxon>
        <taxon>Maleae</taxon>
        <taxon>Malus</taxon>
    </lineage>
</organism>
<keyword evidence="1" id="KW-0732">Signal</keyword>
<reference evidence="2 3" key="1">
    <citation type="submission" date="2018-10" db="EMBL/GenBank/DDBJ databases">
        <title>A high-quality apple genome assembly.</title>
        <authorList>
            <person name="Hu J."/>
        </authorList>
    </citation>
    <scope>NUCLEOTIDE SEQUENCE [LARGE SCALE GENOMIC DNA]</scope>
    <source>
        <strain evidence="3">cv. HFTH1</strain>
        <tissue evidence="2">Young leaf</tissue>
    </source>
</reference>
<name>A0A498HLK3_MALDO</name>
<evidence type="ECO:0000313" key="3">
    <source>
        <dbReference type="Proteomes" id="UP000290289"/>
    </source>
</evidence>
<dbReference type="EMBL" id="RDQH01000342">
    <property type="protein sequence ID" value="RXH71174.1"/>
    <property type="molecule type" value="Genomic_DNA"/>
</dbReference>
<keyword evidence="3" id="KW-1185">Reference proteome</keyword>
<proteinExistence type="predicted"/>
<accession>A0A498HLK3</accession>
<protein>
    <submittedName>
        <fullName evidence="2">Uncharacterized protein</fullName>
    </submittedName>
</protein>
<dbReference type="Proteomes" id="UP000290289">
    <property type="component" value="Chromosome 16"/>
</dbReference>